<dbReference type="SUPFAM" id="SSF52540">
    <property type="entry name" value="P-loop containing nucleoside triphosphate hydrolases"/>
    <property type="match status" value="1"/>
</dbReference>
<evidence type="ECO:0000259" key="3">
    <source>
        <dbReference type="Pfam" id="PF25000"/>
    </source>
</evidence>
<feature type="compositionally biased region" description="Acidic residues" evidence="1">
    <location>
        <begin position="408"/>
        <end position="422"/>
    </location>
</feature>
<organism evidence="4 5">
    <name type="scientific">Frankia nepalensis</name>
    <dbReference type="NCBI Taxonomy" id="1836974"/>
    <lineage>
        <taxon>Bacteria</taxon>
        <taxon>Bacillati</taxon>
        <taxon>Actinomycetota</taxon>
        <taxon>Actinomycetes</taxon>
        <taxon>Frankiales</taxon>
        <taxon>Frankiaceae</taxon>
        <taxon>Frankia</taxon>
    </lineage>
</organism>
<feature type="region of interest" description="Disordered" evidence="1">
    <location>
        <begin position="1"/>
        <end position="109"/>
    </location>
</feature>
<dbReference type="NCBIfam" id="NF040586">
    <property type="entry name" value="FxSxx_TPR"/>
    <property type="match status" value="1"/>
</dbReference>
<dbReference type="InterPro" id="IPR027417">
    <property type="entry name" value="P-loop_NTPase"/>
</dbReference>
<feature type="domain" description="NB-ARC" evidence="2">
    <location>
        <begin position="694"/>
        <end position="826"/>
    </location>
</feature>
<feature type="region of interest" description="Disordered" evidence="1">
    <location>
        <begin position="596"/>
        <end position="664"/>
    </location>
</feature>
<feature type="compositionally biased region" description="Low complexity" evidence="1">
    <location>
        <begin position="69"/>
        <end position="83"/>
    </location>
</feature>
<feature type="region of interest" description="Disordered" evidence="1">
    <location>
        <begin position="366"/>
        <end position="385"/>
    </location>
</feature>
<dbReference type="InterPro" id="IPR011990">
    <property type="entry name" value="TPR-like_helical_dom_sf"/>
</dbReference>
<name>A0A937RPZ8_9ACTN</name>
<accession>A0A937RPZ8</accession>
<dbReference type="InterPro" id="IPR002182">
    <property type="entry name" value="NB-ARC"/>
</dbReference>
<dbReference type="Pfam" id="PF13374">
    <property type="entry name" value="TPR_10"/>
    <property type="match status" value="3"/>
</dbReference>
<proteinExistence type="predicted"/>
<comment type="caution">
    <text evidence="4">The sequence shown here is derived from an EMBL/GenBank/DDBJ whole genome shotgun (WGS) entry which is preliminary data.</text>
</comment>
<protein>
    <submittedName>
        <fullName evidence="4">Tetratricopeptide repeat protein</fullName>
    </submittedName>
</protein>
<dbReference type="PANTHER" id="PTHR46082:SF6">
    <property type="entry name" value="AAA+ ATPASE DOMAIN-CONTAINING PROTEIN-RELATED"/>
    <property type="match status" value="1"/>
</dbReference>
<feature type="domain" description="DUF7779" evidence="3">
    <location>
        <begin position="904"/>
        <end position="993"/>
    </location>
</feature>
<evidence type="ECO:0000256" key="1">
    <source>
        <dbReference type="SAM" id="MobiDB-lite"/>
    </source>
</evidence>
<dbReference type="SUPFAM" id="SSF48452">
    <property type="entry name" value="TPR-like"/>
    <property type="match status" value="2"/>
</dbReference>
<keyword evidence="5" id="KW-1185">Reference proteome</keyword>
<evidence type="ECO:0000259" key="2">
    <source>
        <dbReference type="Pfam" id="PF00931"/>
    </source>
</evidence>
<dbReference type="InterPro" id="IPR047738">
    <property type="entry name" value="SAV_2336-like_N"/>
</dbReference>
<sequence>MADIVWLASFVDPPPARSSPLGSPADRRPDAVGDEPIAPEEPEATDGPSAADPPTTSAGGRPGAEPSATTGDDVPGGPGPTRVDAGDGLVIPGDQPEPSGRWPDAPPTDELVGFLDDEWAAGLIGPAADAAVGVGRRLGQAITWSPAVYPALGDLTDRWRELRRALGALHQTVPSAHEVEVDEEATARCLADGEPRPVYRPRLERRFELALVVDDNWTMAIWRDEVRRQVAMLERLAVFRDVRVYHLDTDVDEAAGVRLRGADEGGAGFAPARLLEPSRRRVVWLLTDGLGAAWRRGLVDAVLWTWASRLPTAVLSAVPRSTLRHTWLEEWRLEEVLEPPRMAGLPVPLLEADPASIRRFADRVADPGTADPRAAAPGDVNPRDADLPVLVVAPPGAGRTAGGTGWEDGGDPGDPYELDSGPDEARRRVDRFRAVASPAAFDLATRLAAAPITRSVLRRLLRLAARPRRSGLATLAELFAHGLLHPVAGRDDDWAVAYDFDDGLREDLLAFLRRAETMRVIRVVRDELGDRVDAVRHLGAALESPDEAPLPEVTADSRYFVAAEAAAFGALSGPYLPRSRRLREELRRDWSVNAEEPSKVAGVSPSDDAPATPRPRPGSADEARVVVAQPAGARGEPLTSTTHARAQEERRSARPPAIWGNVPPRNPHFTGRVELLANLRARLAEGTTAVLPEALHGMGGVGKSHLAIEYVHRYGREFDLVWWMPAEHAAQVAASMVELAGRLNLPVSTEANTAVPAVLDALRLGQPYGKWLLVFDNADEPRAVRQYFPQSDSGRILVTSRNPNWSAVARPLEVDVFMRGESVDLLRRRLPELSVEDADRLAHALGDLPLAVEQAATWLVETGMAAGDYLRLFEDKRAELLSTSPPVDYELPVQAAWNVSLDRLATTHPAALRLLQVWSFYAPEQISRQIFRGGRAITTVPDLDSALRDPIKLSDAVGQITRYALARIVYQTNSYQMHRLVQAVLQSRMTADERAMMRRAAHLLLAVNDPGDPDDPSTWRAYGDLYPHLLASDAAESTDPWTHDLLVNEVVYLYKWGDHQASVELAEQVHRTWSRTIGEESPDTLRLAGWLGWLYIVVGRYEDAARANARVLELCTQVHGNEHRETLLTMGNVGVDRIVAGDFQGALEISQERLRRAERAYGPEVDQTLAAAHDVGVYLRMVGQLREARVLNEQTWNQRVRVLGEYHIDTLRTLTSLAVDVRELGDYLGALVRHEELVGLFSQVVEGRLDHFQVLLARTLLAVALRKAGRHMEALELSRDVEARLMRRYGKDHPRTIAASLALSVDLRHAGELAEAHELCEAALRRYERLFGETHPYTRSAAVNLAVIHRQAGRPERAHELDVATLEALDAGLGRDHPWSLVAATNLASDQYALGDFAQAHELDLDTFDRSARVLGADHPSTLVVGVNLALDLRALGRDQESEDLLARMVDGLSRVLGADHPGTAAAASGSRGDCDVDPVPV</sequence>
<evidence type="ECO:0000313" key="5">
    <source>
        <dbReference type="Proteomes" id="UP000604475"/>
    </source>
</evidence>
<dbReference type="EMBL" id="JAEACQ010000238">
    <property type="protein sequence ID" value="MBL7629861.1"/>
    <property type="molecule type" value="Genomic_DNA"/>
</dbReference>
<dbReference type="Gene3D" id="3.40.50.300">
    <property type="entry name" value="P-loop containing nucleotide triphosphate hydrolases"/>
    <property type="match status" value="1"/>
</dbReference>
<dbReference type="Pfam" id="PF00931">
    <property type="entry name" value="NB-ARC"/>
    <property type="match status" value="1"/>
</dbReference>
<evidence type="ECO:0000313" key="4">
    <source>
        <dbReference type="EMBL" id="MBL7629861.1"/>
    </source>
</evidence>
<dbReference type="Proteomes" id="UP000604475">
    <property type="component" value="Unassembled WGS sequence"/>
</dbReference>
<dbReference type="GO" id="GO:0043531">
    <property type="term" value="F:ADP binding"/>
    <property type="evidence" value="ECO:0007669"/>
    <property type="project" value="InterPro"/>
</dbReference>
<dbReference type="Pfam" id="PF13424">
    <property type="entry name" value="TPR_12"/>
    <property type="match status" value="1"/>
</dbReference>
<dbReference type="InterPro" id="IPR053137">
    <property type="entry name" value="NLR-like"/>
</dbReference>
<reference evidence="4" key="1">
    <citation type="submission" date="2020-12" db="EMBL/GenBank/DDBJ databases">
        <title>Genomic characterization of non-nitrogen-fixing Frankia strains.</title>
        <authorList>
            <person name="Carlos-Shanley C."/>
            <person name="Guerra T."/>
            <person name="Hahn D."/>
        </authorList>
    </citation>
    <scope>NUCLEOTIDE SEQUENCE</scope>
    <source>
        <strain evidence="4">CN6</strain>
    </source>
</reference>
<dbReference type="InterPro" id="IPR056681">
    <property type="entry name" value="DUF7779"/>
</dbReference>
<feature type="region of interest" description="Disordered" evidence="1">
    <location>
        <begin position="397"/>
        <end position="422"/>
    </location>
</feature>
<dbReference type="Gene3D" id="1.25.40.10">
    <property type="entry name" value="Tetratricopeptide repeat domain"/>
    <property type="match status" value="2"/>
</dbReference>
<dbReference type="PANTHER" id="PTHR46082">
    <property type="entry name" value="ATP/GTP-BINDING PROTEIN-RELATED"/>
    <property type="match status" value="1"/>
</dbReference>
<dbReference type="NCBIfam" id="NF041121">
    <property type="entry name" value="SAV_2336_NTERM"/>
    <property type="match status" value="1"/>
</dbReference>
<dbReference type="RefSeq" id="WP_203002895.1">
    <property type="nucleotide sequence ID" value="NZ_JADWYU010000124.1"/>
</dbReference>
<dbReference type="Pfam" id="PF25000">
    <property type="entry name" value="DUF7779"/>
    <property type="match status" value="1"/>
</dbReference>
<gene>
    <name evidence="4" type="ORF">I7412_22365</name>
</gene>